<reference evidence="1 2" key="1">
    <citation type="submission" date="2021-01" db="EMBL/GenBank/DDBJ databases">
        <title>Aequorivita sp. strain KX20305, a bacterium isolated from the sediment collected at a cold seep field in South China Sea.</title>
        <authorList>
            <person name="Zhang H."/>
            <person name="Li C."/>
        </authorList>
    </citation>
    <scope>NUCLEOTIDE SEQUENCE [LARGE SCALE GENOMIC DNA]</scope>
    <source>
        <strain evidence="1 2">KX20305</strain>
    </source>
</reference>
<dbReference type="SUPFAM" id="SSF46894">
    <property type="entry name" value="C-terminal effector domain of the bipartite response regulators"/>
    <property type="match status" value="1"/>
</dbReference>
<gene>
    <name evidence="1" type="ORF">JK629_07750</name>
</gene>
<organism evidence="1 2">
    <name type="scientific">Aequorivita iocasae</name>
    <dbReference type="NCBI Taxonomy" id="2803865"/>
    <lineage>
        <taxon>Bacteria</taxon>
        <taxon>Pseudomonadati</taxon>
        <taxon>Bacteroidota</taxon>
        <taxon>Flavobacteriia</taxon>
        <taxon>Flavobacteriales</taxon>
        <taxon>Flavobacteriaceae</taxon>
        <taxon>Aequorivita</taxon>
    </lineage>
</organism>
<evidence type="ECO:0000313" key="1">
    <source>
        <dbReference type="EMBL" id="QQX75255.1"/>
    </source>
</evidence>
<protein>
    <submittedName>
        <fullName evidence="1">Sigma-70 family RNA polymerase sigma factor</fullName>
    </submittedName>
</protein>
<dbReference type="RefSeq" id="WP_202335093.1">
    <property type="nucleotide sequence ID" value="NZ_CP068439.1"/>
</dbReference>
<dbReference type="Proteomes" id="UP000629420">
    <property type="component" value="Chromosome"/>
</dbReference>
<accession>A0ABX7DMK6</accession>
<dbReference type="InterPro" id="IPR036388">
    <property type="entry name" value="WH-like_DNA-bd_sf"/>
</dbReference>
<sequence>MTERNEILQNILKKIATETFATKNPKVKQGLKKLNDLIKGDESWKDFTQHFEAVNHGFLEKLKNKHPTLNSNDLRFISYLYMNLSQKEIAAILNISPDACRKRKERIAKKIGLAERTEIHDYLYSI</sequence>
<name>A0ABX7DMK6_9FLAO</name>
<keyword evidence="2" id="KW-1185">Reference proteome</keyword>
<proteinExistence type="predicted"/>
<dbReference type="InterPro" id="IPR016032">
    <property type="entry name" value="Sig_transdc_resp-reg_C-effctor"/>
</dbReference>
<dbReference type="Gene3D" id="1.10.10.10">
    <property type="entry name" value="Winged helix-like DNA-binding domain superfamily/Winged helix DNA-binding domain"/>
    <property type="match status" value="1"/>
</dbReference>
<evidence type="ECO:0000313" key="2">
    <source>
        <dbReference type="Proteomes" id="UP000629420"/>
    </source>
</evidence>
<dbReference type="EMBL" id="CP068439">
    <property type="protein sequence ID" value="QQX75255.1"/>
    <property type="molecule type" value="Genomic_DNA"/>
</dbReference>